<proteinExistence type="predicted"/>
<sequence>MAYPVDNIIPVNVIISPSGLGYANFSSAFVFADQADLASLVTFDANTFRDYSTTSEVAEDFATDSAVYHIATRYFAQIPKPPQISVWMKDPLDTGIVDTLNKAADEAWRYHQFLKLSDLTEANALAVGDWGDANSRAIWATFSAAGILDPQSDTDIMSVLKAKGNRHMFAGFKSSGQVATDPTQAYAMCQLAAAFHKFRPNGQRTAITGEFQVLPGVMGDDLSTTAYNALAAKNGVFFTQIELAGQTDNSRVINSKSMSSFGEFIDDVINLDVLKNYLQVDGYNYIAGAGTKRPLDPRGYAGLLDVLGATCKKFFDNGVLGTGTYIDPMDGVTKVADYGFVIMSKPEDVLNLSVADKRARKFPLTTIYVVLARAGHVAEINVNVE</sequence>
<evidence type="ECO:0000313" key="1">
    <source>
        <dbReference type="EMBL" id="QJB00847.1"/>
    </source>
</evidence>
<dbReference type="Pfam" id="PF11863">
    <property type="entry name" value="DUF3383"/>
    <property type="match status" value="1"/>
</dbReference>
<dbReference type="EMBL" id="MT143894">
    <property type="protein sequence ID" value="QJB05080.1"/>
    <property type="molecule type" value="Genomic_DNA"/>
</dbReference>
<name>A0A6M3MGC5_9ZZZZ</name>
<dbReference type="EMBL" id="MT143702">
    <property type="protein sequence ID" value="QJB00847.1"/>
    <property type="molecule type" value="Genomic_DNA"/>
</dbReference>
<protein>
    <submittedName>
        <fullName evidence="2">Uncharacterized protein</fullName>
    </submittedName>
</protein>
<evidence type="ECO:0000313" key="2">
    <source>
        <dbReference type="EMBL" id="QJB05080.1"/>
    </source>
</evidence>
<dbReference type="AlphaFoldDB" id="A0A6M3MGC5"/>
<reference evidence="2" key="1">
    <citation type="submission" date="2020-03" db="EMBL/GenBank/DDBJ databases">
        <title>The deep terrestrial virosphere.</title>
        <authorList>
            <person name="Holmfeldt K."/>
            <person name="Nilsson E."/>
            <person name="Simone D."/>
            <person name="Lopez-Fernandez M."/>
            <person name="Wu X."/>
            <person name="de Brujin I."/>
            <person name="Lundin D."/>
            <person name="Andersson A."/>
            <person name="Bertilsson S."/>
            <person name="Dopson M."/>
        </authorList>
    </citation>
    <scope>NUCLEOTIDE SEQUENCE</scope>
    <source>
        <strain evidence="1">MM171A00157</strain>
        <strain evidence="2">MM171B00143</strain>
    </source>
</reference>
<accession>A0A6M3MGC5</accession>
<dbReference type="InterPro" id="IPR021808">
    <property type="entry name" value="DUF3383"/>
</dbReference>
<organism evidence="2">
    <name type="scientific">viral metagenome</name>
    <dbReference type="NCBI Taxonomy" id="1070528"/>
    <lineage>
        <taxon>unclassified sequences</taxon>
        <taxon>metagenomes</taxon>
        <taxon>organismal metagenomes</taxon>
    </lineage>
</organism>
<gene>
    <name evidence="1" type="ORF">MM171A00157_0016</name>
    <name evidence="2" type="ORF">MM171B00143_0051</name>
</gene>